<dbReference type="Gene3D" id="2.40.10.220">
    <property type="entry name" value="predicted glycosyltransferase like domains"/>
    <property type="match status" value="1"/>
</dbReference>
<accession>A0A495V8B9</accession>
<protein>
    <submittedName>
        <fullName evidence="2">PilZ domain-containing protein</fullName>
    </submittedName>
</protein>
<feature type="domain" description="PilZ" evidence="1">
    <location>
        <begin position="4"/>
        <end position="94"/>
    </location>
</feature>
<proteinExistence type="predicted"/>
<comment type="caution">
    <text evidence="2">The sequence shown here is derived from an EMBL/GenBank/DDBJ whole genome shotgun (WGS) entry which is preliminary data.</text>
</comment>
<sequence length="126" mass="14367">MTIERRYCARHPIDLHVSIRYRKRRFICARGCNLSDQGMFLEVSNLTLPSGVLVELELECLGKGWLIPAIVVHHRGSGIGVMFRDPQPALYRGLTRDMTRQPPPPQAADATGRQLNRVQSERLIFE</sequence>
<reference evidence="2 3" key="1">
    <citation type="submission" date="2018-10" db="EMBL/GenBank/DDBJ databases">
        <title>Genomic Encyclopedia of Archaeal and Bacterial Type Strains, Phase II (KMG-II): from individual species to whole genera.</title>
        <authorList>
            <person name="Goeker M."/>
        </authorList>
    </citation>
    <scope>NUCLEOTIDE SEQUENCE [LARGE SCALE GENOMIC DNA]</scope>
    <source>
        <strain evidence="2 3">DSM 235</strain>
    </source>
</reference>
<keyword evidence="3" id="KW-1185">Reference proteome</keyword>
<dbReference type="GO" id="GO:0035438">
    <property type="term" value="F:cyclic-di-GMP binding"/>
    <property type="evidence" value="ECO:0007669"/>
    <property type="project" value="InterPro"/>
</dbReference>
<evidence type="ECO:0000313" key="3">
    <source>
        <dbReference type="Proteomes" id="UP000274556"/>
    </source>
</evidence>
<dbReference type="SUPFAM" id="SSF141371">
    <property type="entry name" value="PilZ domain-like"/>
    <property type="match status" value="1"/>
</dbReference>
<dbReference type="Proteomes" id="UP000274556">
    <property type="component" value="Unassembled WGS sequence"/>
</dbReference>
<dbReference type="InterPro" id="IPR009875">
    <property type="entry name" value="PilZ_domain"/>
</dbReference>
<dbReference type="EMBL" id="RBXL01000001">
    <property type="protein sequence ID" value="RKT45651.1"/>
    <property type="molecule type" value="Genomic_DNA"/>
</dbReference>
<evidence type="ECO:0000259" key="1">
    <source>
        <dbReference type="Pfam" id="PF07238"/>
    </source>
</evidence>
<dbReference type="RefSeq" id="WP_120797878.1">
    <property type="nucleotide sequence ID" value="NZ_RBXL01000001.1"/>
</dbReference>
<dbReference type="OrthoDB" id="7063044at2"/>
<name>A0A495V8B9_9GAMM</name>
<dbReference type="Pfam" id="PF07238">
    <property type="entry name" value="PilZ"/>
    <property type="match status" value="1"/>
</dbReference>
<organism evidence="2 3">
    <name type="scientific">Thiocapsa rosea</name>
    <dbReference type="NCBI Taxonomy" id="69360"/>
    <lineage>
        <taxon>Bacteria</taxon>
        <taxon>Pseudomonadati</taxon>
        <taxon>Pseudomonadota</taxon>
        <taxon>Gammaproteobacteria</taxon>
        <taxon>Chromatiales</taxon>
        <taxon>Chromatiaceae</taxon>
        <taxon>Thiocapsa</taxon>
    </lineage>
</organism>
<dbReference type="AlphaFoldDB" id="A0A495V8B9"/>
<evidence type="ECO:0000313" key="2">
    <source>
        <dbReference type="EMBL" id="RKT45651.1"/>
    </source>
</evidence>
<gene>
    <name evidence="2" type="ORF">BDD21_3121</name>
</gene>